<evidence type="ECO:0000256" key="9">
    <source>
        <dbReference type="SAM" id="MobiDB-lite"/>
    </source>
</evidence>
<dbReference type="Proteomes" id="UP000054988">
    <property type="component" value="Unassembled WGS sequence"/>
</dbReference>
<feature type="compositionally biased region" description="Polar residues" evidence="9">
    <location>
        <begin position="539"/>
        <end position="550"/>
    </location>
</feature>
<comment type="cofactor">
    <cofactor evidence="1">
        <name>pyridoxal 5'-phosphate</name>
        <dbReference type="ChEBI" id="CHEBI:597326"/>
    </cofactor>
</comment>
<evidence type="ECO:0000256" key="8">
    <source>
        <dbReference type="RuleBase" id="RU000480"/>
    </source>
</evidence>
<dbReference type="EC" id="2.6.1.1" evidence="8"/>
<dbReference type="InterPro" id="IPR015421">
    <property type="entry name" value="PyrdxlP-dep_Trfase_major"/>
</dbReference>
<feature type="repeat" description="HEAT" evidence="7">
    <location>
        <begin position="1143"/>
        <end position="1181"/>
    </location>
</feature>
<dbReference type="CDD" id="cd00609">
    <property type="entry name" value="AAT_like"/>
    <property type="match status" value="1"/>
</dbReference>
<keyword evidence="5 8" id="KW-0808">Transferase</keyword>
<evidence type="ECO:0000256" key="6">
    <source>
        <dbReference type="ARBA" id="ARBA00022898"/>
    </source>
</evidence>
<reference evidence="11 12" key="1">
    <citation type="submission" date="2015-12" db="EMBL/GenBank/DDBJ databases">
        <title>Draft genome sequence of Moniliophthora roreri, the causal agent of frosty pod rot of cacao.</title>
        <authorList>
            <person name="Aime M.C."/>
            <person name="Diaz-Valderrama J.R."/>
            <person name="Kijpornyongpan T."/>
            <person name="Phillips-Mora W."/>
        </authorList>
    </citation>
    <scope>NUCLEOTIDE SEQUENCE [LARGE SCALE GENOMIC DNA]</scope>
    <source>
        <strain evidence="11 12">MCA 2952</strain>
    </source>
</reference>
<keyword evidence="6" id="KW-0663">Pyridoxal phosphate</keyword>
<dbReference type="GO" id="GO:0006532">
    <property type="term" value="P:aspartate biosynthetic process"/>
    <property type="evidence" value="ECO:0007669"/>
    <property type="project" value="TreeGrafter"/>
</dbReference>
<feature type="compositionally biased region" description="Polar residues" evidence="9">
    <location>
        <begin position="748"/>
        <end position="766"/>
    </location>
</feature>
<evidence type="ECO:0000256" key="3">
    <source>
        <dbReference type="ARBA" id="ARBA00011738"/>
    </source>
</evidence>
<evidence type="ECO:0000256" key="4">
    <source>
        <dbReference type="ARBA" id="ARBA00022576"/>
    </source>
</evidence>
<evidence type="ECO:0000259" key="10">
    <source>
        <dbReference type="Pfam" id="PF00155"/>
    </source>
</evidence>
<evidence type="ECO:0000256" key="5">
    <source>
        <dbReference type="ARBA" id="ARBA00022679"/>
    </source>
</evidence>
<name>A0A0W0FUE9_MONRR</name>
<comment type="subunit">
    <text evidence="3 8">Homodimer.</text>
</comment>
<evidence type="ECO:0000313" key="12">
    <source>
        <dbReference type="Proteomes" id="UP000054988"/>
    </source>
</evidence>
<comment type="catalytic activity">
    <reaction evidence="8">
        <text>L-aspartate + 2-oxoglutarate = oxaloacetate + L-glutamate</text>
        <dbReference type="Rhea" id="RHEA:21824"/>
        <dbReference type="ChEBI" id="CHEBI:16452"/>
        <dbReference type="ChEBI" id="CHEBI:16810"/>
        <dbReference type="ChEBI" id="CHEBI:29985"/>
        <dbReference type="ChEBI" id="CHEBI:29991"/>
        <dbReference type="EC" id="2.6.1.1"/>
    </reaction>
</comment>
<dbReference type="FunFam" id="3.40.640.10:FF:000064">
    <property type="entry name" value="Aspartate aminotransferase"/>
    <property type="match status" value="1"/>
</dbReference>
<dbReference type="InterPro" id="IPR021133">
    <property type="entry name" value="HEAT_type_2"/>
</dbReference>
<dbReference type="Gene3D" id="3.40.640.10">
    <property type="entry name" value="Type I PLP-dependent aspartate aminotransferase-like (Major domain)"/>
    <property type="match status" value="1"/>
</dbReference>
<evidence type="ECO:0000256" key="1">
    <source>
        <dbReference type="ARBA" id="ARBA00001933"/>
    </source>
</evidence>
<dbReference type="Gene3D" id="3.90.1150.10">
    <property type="entry name" value="Aspartate Aminotransferase, domain 1"/>
    <property type="match status" value="1"/>
</dbReference>
<dbReference type="InterPro" id="IPR004839">
    <property type="entry name" value="Aminotransferase_I/II_large"/>
</dbReference>
<feature type="region of interest" description="Disordered" evidence="9">
    <location>
        <begin position="874"/>
        <end position="970"/>
    </location>
</feature>
<dbReference type="InterPro" id="IPR000796">
    <property type="entry name" value="Asp_trans"/>
</dbReference>
<comment type="miscellaneous">
    <text evidence="8">In eukaryotes there are cytoplasmic, mitochondrial and chloroplastic isozymes.</text>
</comment>
<dbReference type="InterPro" id="IPR015424">
    <property type="entry name" value="PyrdxlP-dep_Trfase"/>
</dbReference>
<dbReference type="GO" id="GO:0030170">
    <property type="term" value="F:pyridoxal phosphate binding"/>
    <property type="evidence" value="ECO:0007669"/>
    <property type="project" value="InterPro"/>
</dbReference>
<evidence type="ECO:0000256" key="7">
    <source>
        <dbReference type="PROSITE-ProRule" id="PRU00103"/>
    </source>
</evidence>
<dbReference type="InterPro" id="IPR016024">
    <property type="entry name" value="ARM-type_fold"/>
</dbReference>
<dbReference type="InterPro" id="IPR015422">
    <property type="entry name" value="PyrdxlP-dep_Trfase_small"/>
</dbReference>
<feature type="compositionally biased region" description="Low complexity" evidence="9">
    <location>
        <begin position="953"/>
        <end position="970"/>
    </location>
</feature>
<accession>A0A0W0FUE9</accession>
<dbReference type="eggNOG" id="KOG0211">
    <property type="taxonomic scope" value="Eukaryota"/>
</dbReference>
<feature type="region of interest" description="Disordered" evidence="9">
    <location>
        <begin position="986"/>
        <end position="1043"/>
    </location>
</feature>
<dbReference type="GO" id="GO:0004069">
    <property type="term" value="F:L-aspartate:2-oxoglutarate aminotransferase activity"/>
    <property type="evidence" value="ECO:0007669"/>
    <property type="project" value="UniProtKB-EC"/>
</dbReference>
<feature type="region of interest" description="Disordered" evidence="9">
    <location>
        <begin position="491"/>
        <end position="551"/>
    </location>
</feature>
<gene>
    <name evidence="11" type="ORF">WG66_7609</name>
</gene>
<protein>
    <recommendedName>
        <fullName evidence="8">Aspartate aminotransferase</fullName>
        <ecNumber evidence="8">2.6.1.1</ecNumber>
    </recommendedName>
</protein>
<feature type="compositionally biased region" description="Low complexity" evidence="9">
    <location>
        <begin position="1579"/>
        <end position="1602"/>
    </location>
</feature>
<proteinExistence type="inferred from homology"/>
<feature type="compositionally biased region" description="Low complexity" evidence="9">
    <location>
        <begin position="920"/>
        <end position="935"/>
    </location>
</feature>
<dbReference type="SUPFAM" id="SSF53383">
    <property type="entry name" value="PLP-dependent transferases"/>
    <property type="match status" value="1"/>
</dbReference>
<dbReference type="InterPro" id="IPR011989">
    <property type="entry name" value="ARM-like"/>
</dbReference>
<dbReference type="PROSITE" id="PS50077">
    <property type="entry name" value="HEAT_REPEAT"/>
    <property type="match status" value="2"/>
</dbReference>
<sequence>MADRLKQLAGHIIPSKASTTMTTADVWQNVPLAPPDSIFKLTAAYKADPFEQKVNLGVGAYRDDDNKPWVLPVVKKAEQILLNTPSIDHEYLPITGLPEFTAAAAKLILGSDSQAIAEGRVASVQTISGTGANHLGALFLSKFYPWDENKEVNLSDPTWANHQAIFKNVGIEPVSYPYYDPKTIGLNFTGFLSSLKNAPSRSIFLIHACAHNPTGVDPTREQWNEIADVMLEKGHYGFFDCAYQGFASGDLDRDAWAVREFVKRGVPMLVCQSFAKNAGLYGERVGALHVVSPSKETAERVRSQLSVLQRSEISNPPSYGARVVTLILNDPQLFEEWKRDIKTMAYRIIDMRKELHKLLTEDLKTPGNWDHILSQIGIFTGINAEQSKALTDKAHVYLTTNGRISMTGLNRKNIRYFAENLDKAYLLLALGWTAVIFAAYASSTWKMQENPTLSPSNNAPARPSFIPMPPSPFRPIAYSSSPAAIIQEDPLQSTPSPLLSPPVTFYTAPSTPLAETPKDQQPSTPGSPPPLPVLHITIPPQSHSPSTQYPFASISPPNAYLPASHSAPQEPNHVSSVTNIAQEAFPEPPELPADMVFDDEGLSTLEKIYLYSRSKASYHRIFIANVLPEWLEHVTPHEAVEYVLPLLNTLAMDEDEMVKEAFSSRLVNIMWWFLTHCQLTPEDSMNQDDMNPPDFHDHERPPLISVQEFTPILGTLLLSPNIIVGETARYTVVQLLERIRRVDGMDSNRVSSSTMDHSTNLSSTGPTGLDIDPEGELNVGLFGKVERALFEKEILYQVVIGMGRLDAEGDPNANDDTDDSQYYDDALEFQHPDHTAGYTAPDTRENLVIQVAESPEKYDSPGCELQITNHRIEQSEDDKSKLDGSVNPYFPVSPSGYKDKTPGRGTSQGGSPASISSLESNGSTPGSTTGTSASSLDDESLSLPTHYSPRILVSPSSDEASPLSSSLSISSNPVSIESLTSQFSISSNSSNLSQRPYWSDPNPTPHAQPVPLTEFSSMGSQDSLNGLSAPNNDTTQDSQGPLSGQLQRVCGASVFPDGERTHNDEYMEDIGKNDHAAIGRLSSMSLMAAVAASGCLDEATKRAFVKEVERVSQDPIYWVRQEACFALGALAKVVPEELVLLTLMPLLSNVVSDSAYQVRHSSLYALPPILTRLSPRKRRELALDILVPMSMDESPEVRSGVLEALGEVIYTFHSEHLPSDEDDIPPKQLLQMFLGRTEDRRVLNCHQNQSLIEKEWIKGDAISRTAALQAFYEDSTRPLICAFNVPAVALTLGRSRWSSELRETYISLAESNVFGVKRTLAASLGEMAKILGPEYARKDLMGVWRTCVRNEDAEVRMKAAGALEVFFVALDKTGQKELLFDLLVVWEGGLLKGWREREKVAGLLGWIAEAAQGQDLWVLIARMEVLSLLDPFNAVREAGISALQSLWLKFQRSNEAFGVLRTELRILASSDTSRKRMTFIACLQALTQPQPSGEVALTFEDEACPPFETLTNDPILGVRIGLARLMGTTFARHTDSGKPIPQRVLKVVNVLKTDTSDEVKAFVAGLHAEEQLKSPNADSLRSSSSSSSARARSSSVTVSTFSRPPPSSKVVIQQPKIAGPERLPPACPTSSTESPEPDGREQCYTSSLEDHLGAVRRAASRFSDAWVTRIYWIYLIA</sequence>
<comment type="caution">
    <text evidence="11">The sequence shown here is derived from an EMBL/GenBank/DDBJ whole genome shotgun (WGS) entry which is preliminary data.</text>
</comment>
<evidence type="ECO:0000313" key="11">
    <source>
        <dbReference type="EMBL" id="KTB39908.1"/>
    </source>
</evidence>
<feature type="region of interest" description="Disordered" evidence="9">
    <location>
        <begin position="747"/>
        <end position="772"/>
    </location>
</feature>
<dbReference type="PRINTS" id="PR00799">
    <property type="entry name" value="TRANSAMINASE"/>
</dbReference>
<evidence type="ECO:0000256" key="2">
    <source>
        <dbReference type="ARBA" id="ARBA00007441"/>
    </source>
</evidence>
<dbReference type="SUPFAM" id="SSF48371">
    <property type="entry name" value="ARM repeat"/>
    <property type="match status" value="1"/>
</dbReference>
<dbReference type="GO" id="GO:0005829">
    <property type="term" value="C:cytosol"/>
    <property type="evidence" value="ECO:0007669"/>
    <property type="project" value="TreeGrafter"/>
</dbReference>
<dbReference type="InterPro" id="IPR004838">
    <property type="entry name" value="NHTrfase_class1_PyrdxlP-BS"/>
</dbReference>
<dbReference type="PROSITE" id="PS00105">
    <property type="entry name" value="AA_TRANSFER_CLASS_1"/>
    <property type="match status" value="1"/>
</dbReference>
<organism evidence="11 12">
    <name type="scientific">Moniliophthora roreri</name>
    <name type="common">Frosty pod rot fungus</name>
    <name type="synonym">Monilia roreri</name>
    <dbReference type="NCBI Taxonomy" id="221103"/>
    <lineage>
        <taxon>Eukaryota</taxon>
        <taxon>Fungi</taxon>
        <taxon>Dikarya</taxon>
        <taxon>Basidiomycota</taxon>
        <taxon>Agaricomycotina</taxon>
        <taxon>Agaricomycetes</taxon>
        <taxon>Agaricomycetidae</taxon>
        <taxon>Agaricales</taxon>
        <taxon>Marasmiineae</taxon>
        <taxon>Marasmiaceae</taxon>
        <taxon>Moniliophthora</taxon>
    </lineage>
</organism>
<comment type="similarity">
    <text evidence="2">Belongs to the class-I pyridoxal-phosphate-dependent aminotransferase family.</text>
</comment>
<feature type="compositionally biased region" description="Polar residues" evidence="9">
    <location>
        <begin position="909"/>
        <end position="919"/>
    </location>
</feature>
<feature type="region of interest" description="Disordered" evidence="9">
    <location>
        <begin position="1573"/>
        <end position="1643"/>
    </location>
</feature>
<feature type="compositionally biased region" description="Polar residues" evidence="9">
    <location>
        <begin position="1014"/>
        <end position="1043"/>
    </location>
</feature>
<dbReference type="PANTHER" id="PTHR11879:SF55">
    <property type="entry name" value="GLUTAMATE OXALOACETATE TRANSAMINASE 1, ISOFORM B"/>
    <property type="match status" value="1"/>
</dbReference>
<keyword evidence="4 8" id="KW-0032">Aminotransferase</keyword>
<dbReference type="Pfam" id="PF00155">
    <property type="entry name" value="Aminotran_1_2"/>
    <property type="match status" value="1"/>
</dbReference>
<feature type="repeat" description="HEAT" evidence="7">
    <location>
        <begin position="1182"/>
        <end position="1220"/>
    </location>
</feature>
<dbReference type="NCBIfam" id="NF006719">
    <property type="entry name" value="PRK09257.1"/>
    <property type="match status" value="1"/>
</dbReference>
<dbReference type="PANTHER" id="PTHR11879">
    <property type="entry name" value="ASPARTATE AMINOTRANSFERASE"/>
    <property type="match status" value="1"/>
</dbReference>
<dbReference type="EMBL" id="LATX01001627">
    <property type="protein sequence ID" value="KTB39908.1"/>
    <property type="molecule type" value="Genomic_DNA"/>
</dbReference>
<feature type="domain" description="Aminotransferase class I/classII large" evidence="10">
    <location>
        <begin position="52"/>
        <end position="421"/>
    </location>
</feature>
<dbReference type="Gene3D" id="1.25.10.10">
    <property type="entry name" value="Leucine-rich Repeat Variant"/>
    <property type="match status" value="1"/>
</dbReference>